<dbReference type="EMBL" id="JAROAS010000022">
    <property type="protein sequence ID" value="MED4128881.1"/>
    <property type="molecule type" value="Genomic_DNA"/>
</dbReference>
<evidence type="ECO:0000313" key="1">
    <source>
        <dbReference type="EMBL" id="MED4128881.1"/>
    </source>
</evidence>
<comment type="caution">
    <text evidence="1">The sequence shown here is derived from an EMBL/GenBank/DDBJ whole genome shotgun (WGS) entry which is preliminary data.</text>
</comment>
<organism evidence="1 2">
    <name type="scientific">Shouchella miscanthi</name>
    <dbReference type="NCBI Taxonomy" id="2598861"/>
    <lineage>
        <taxon>Bacteria</taxon>
        <taxon>Bacillati</taxon>
        <taxon>Bacillota</taxon>
        <taxon>Bacilli</taxon>
        <taxon>Bacillales</taxon>
        <taxon>Bacillaceae</taxon>
        <taxon>Shouchella</taxon>
    </lineage>
</organism>
<gene>
    <name evidence="1" type="ORF">P5F74_12105</name>
</gene>
<accession>A0ABU6NLL5</accession>
<protein>
    <submittedName>
        <fullName evidence="1">Uncharacterized protein</fullName>
    </submittedName>
</protein>
<dbReference type="Proteomes" id="UP001341820">
    <property type="component" value="Unassembled WGS sequence"/>
</dbReference>
<reference evidence="1 2" key="1">
    <citation type="submission" date="2023-03" db="EMBL/GenBank/DDBJ databases">
        <title>Bacillus Genome Sequencing.</title>
        <authorList>
            <person name="Dunlap C."/>
        </authorList>
    </citation>
    <scope>NUCLEOTIDE SEQUENCE [LARGE SCALE GENOMIC DNA]</scope>
    <source>
        <strain evidence="1 2">B-4107</strain>
    </source>
</reference>
<name>A0ABU6NLL5_9BACI</name>
<sequence>MNISNVCYPLLVWSVGIKETAATGNGNLLSIVAIGPRANREYSPHVSFCNYWESTV</sequence>
<dbReference type="RefSeq" id="WP_328237629.1">
    <property type="nucleotide sequence ID" value="NZ_JAROAS010000022.1"/>
</dbReference>
<keyword evidence="2" id="KW-1185">Reference proteome</keyword>
<proteinExistence type="predicted"/>
<evidence type="ECO:0000313" key="2">
    <source>
        <dbReference type="Proteomes" id="UP001341820"/>
    </source>
</evidence>